<evidence type="ECO:0000256" key="18">
    <source>
        <dbReference type="SAM" id="Phobius"/>
    </source>
</evidence>
<dbReference type="PROSITE" id="PS51473">
    <property type="entry name" value="GNK2"/>
    <property type="match status" value="4"/>
</dbReference>
<comment type="subcellular location">
    <subcellularLocation>
        <location evidence="1">Membrane</location>
        <topology evidence="1">Single-pass membrane protein</topology>
    </subcellularLocation>
</comment>
<name>A0A8B8M8Q3_ABRPR</name>
<keyword evidence="22" id="KW-1185">Reference proteome</keyword>
<reference evidence="22" key="1">
    <citation type="journal article" date="2019" name="Toxins">
        <title>Detection of Abrin-Like and Prepropulchellin-Like Toxin Genes and Transcripts Using Whole Genome Sequencing and Full-Length Transcript Sequencing of Abrus precatorius.</title>
        <authorList>
            <person name="Hovde B.T."/>
            <person name="Daligault H.E."/>
            <person name="Hanschen E.R."/>
            <person name="Kunde Y.A."/>
            <person name="Johnson M.B."/>
            <person name="Starkenburg S.R."/>
            <person name="Johnson S.L."/>
        </authorList>
    </citation>
    <scope>NUCLEOTIDE SEQUENCE [LARGE SCALE GENOMIC DNA]</scope>
</reference>
<reference evidence="23" key="2">
    <citation type="submission" date="2025-08" db="UniProtKB">
        <authorList>
            <consortium name="RefSeq"/>
        </authorList>
    </citation>
    <scope>IDENTIFICATION</scope>
    <source>
        <tissue evidence="23">Young leaves</tissue>
    </source>
</reference>
<feature type="domain" description="Gnk2-homologous" evidence="21">
    <location>
        <begin position="140"/>
        <end position="247"/>
    </location>
</feature>
<comment type="catalytic activity">
    <reaction evidence="16">
        <text>L-threonyl-[protein] + ATP = O-phospho-L-threonyl-[protein] + ADP + H(+)</text>
        <dbReference type="Rhea" id="RHEA:46608"/>
        <dbReference type="Rhea" id="RHEA-COMP:11060"/>
        <dbReference type="Rhea" id="RHEA-COMP:11605"/>
        <dbReference type="ChEBI" id="CHEBI:15378"/>
        <dbReference type="ChEBI" id="CHEBI:30013"/>
        <dbReference type="ChEBI" id="CHEBI:30616"/>
        <dbReference type="ChEBI" id="CHEBI:61977"/>
        <dbReference type="ChEBI" id="CHEBI:456216"/>
    </reaction>
</comment>
<dbReference type="InterPro" id="IPR000719">
    <property type="entry name" value="Prot_kinase_dom"/>
</dbReference>
<dbReference type="FunFam" id="1.10.510.10:FF:000129">
    <property type="entry name" value="cysteine-rich receptor-like protein kinase 10"/>
    <property type="match status" value="1"/>
</dbReference>
<dbReference type="KEGG" id="aprc:113871986"/>
<sequence length="911" mass="102781">MASWKLVYLFTLVGFINFVATKAQDYDNGGGWFSSCSNSTTTPDRAFQANVRTLLSYLISNATANKQFYNTTVTGRNHSDSVYGMFMCWDDLPPPLCGQCVANATQRLFSDSYLDCSSYKTGWIENDACMIRFSNRSFFSTVDMDSSSSWCISFNVTNEMNLLSKTINESADEAANSIGAKKYATKQARIYGFHTLYLEAQCTPDLSPQDCRKCLNATLVNGQRQCNAGLARFFYPSCKLRYDVYPFYRPTTTPPPTGLVPFTDYSNTYSPHPVYLSHNCSNNETITTTDTAFLLNLRTLLSSLSSNATAKTGFFKTTVHTLTGLFMCRGDLSSTLCQLCIQTATQRISSECPFSKEAIVWFDHCLLRYSNRSSLSTVDTTPTYRHFNIHNTSNPNLLQSLFTWTLANTLSELEIQTGDSTVKNYGTRSVKLNDHQTLYTLAQCTPDLSNVDCRTCLDNIFRSEIAWCCLASPEGEVLNPSCYMMFGLSQFYRVGDQLVEVNTLATPPTTTAENEKVGSQTIIFIVVAIVVSAAFLSFCCYLRRRNARKSNYKNLLRKNFGQESTTLEGLQFDLTIIKAATNNFLRENKIGKGGFGEVYKGILYDGRHVAVKRLSTSSKQGSVEFKNEILLIAKLQHKNLVTFIGFCLEEQEKILVYEYMPNGSLDYLLFGTRQNKLSWLERYKIIRGTALGLLYLHEYSRLKIIHRDLKPSNVLLDENMNPKISDFGMAKIVEMDQDYGNTKRIVGTYGYMSPEYAMLGQFSEKSDVFSFGVMILEIISGKKNLNSYESNNIVEGLTGYVWRQWKDQTPLSILDSNIEESYSQMEVLKCIHVGLLCVQENPNVRPTVATVISYLNSHLLELPSPQEPAFFLHRPRIDKEIITQESTSSQAPNGSTLFSINEMSTSKFYPR</sequence>
<proteinExistence type="predicted"/>
<feature type="binding site" evidence="17">
    <location>
        <position position="612"/>
    </location>
    <ligand>
        <name>ATP</name>
        <dbReference type="ChEBI" id="CHEBI:30616"/>
    </ligand>
</feature>
<dbReference type="RefSeq" id="XP_027364910.1">
    <property type="nucleotide sequence ID" value="XM_027509109.1"/>
</dbReference>
<dbReference type="Proteomes" id="UP000694853">
    <property type="component" value="Unplaced"/>
</dbReference>
<dbReference type="InterPro" id="IPR017441">
    <property type="entry name" value="Protein_kinase_ATP_BS"/>
</dbReference>
<evidence type="ECO:0000256" key="9">
    <source>
        <dbReference type="ARBA" id="ARBA00022777"/>
    </source>
</evidence>
<keyword evidence="3" id="KW-0597">Phosphoprotein</keyword>
<keyword evidence="6 19" id="KW-0732">Signal</keyword>
<evidence type="ECO:0000256" key="3">
    <source>
        <dbReference type="ARBA" id="ARBA00022553"/>
    </source>
</evidence>
<evidence type="ECO:0000256" key="14">
    <source>
        <dbReference type="ARBA" id="ARBA00023180"/>
    </source>
</evidence>
<keyword evidence="5 18" id="KW-0812">Transmembrane</keyword>
<dbReference type="Pfam" id="PF00069">
    <property type="entry name" value="Pkinase"/>
    <property type="match status" value="1"/>
</dbReference>
<dbReference type="InterPro" id="IPR011009">
    <property type="entry name" value="Kinase-like_dom_sf"/>
</dbReference>
<feature type="signal peptide" evidence="19">
    <location>
        <begin position="1"/>
        <end position="23"/>
    </location>
</feature>
<dbReference type="GeneID" id="113871986"/>
<keyword evidence="10 17" id="KW-0067">ATP-binding</keyword>
<evidence type="ECO:0000256" key="13">
    <source>
        <dbReference type="ARBA" id="ARBA00023170"/>
    </source>
</evidence>
<feature type="domain" description="Gnk2-homologous" evidence="21">
    <location>
        <begin position="383"/>
        <end position="491"/>
    </location>
</feature>
<keyword evidence="13" id="KW-0675">Receptor</keyword>
<evidence type="ECO:0000256" key="1">
    <source>
        <dbReference type="ARBA" id="ARBA00004167"/>
    </source>
</evidence>
<evidence type="ECO:0000256" key="16">
    <source>
        <dbReference type="ARBA" id="ARBA00047951"/>
    </source>
</evidence>
<dbReference type="PROSITE" id="PS00108">
    <property type="entry name" value="PROTEIN_KINASE_ST"/>
    <property type="match status" value="1"/>
</dbReference>
<dbReference type="OrthoDB" id="1432794at2759"/>
<dbReference type="InterPro" id="IPR008271">
    <property type="entry name" value="Ser/Thr_kinase_AS"/>
</dbReference>
<evidence type="ECO:0000256" key="2">
    <source>
        <dbReference type="ARBA" id="ARBA00022527"/>
    </source>
</evidence>
<keyword evidence="8 17" id="KW-0547">Nucleotide-binding</keyword>
<dbReference type="GO" id="GO:0004674">
    <property type="term" value="F:protein serine/threonine kinase activity"/>
    <property type="evidence" value="ECO:0007669"/>
    <property type="project" value="UniProtKB-KW"/>
</dbReference>
<evidence type="ECO:0000256" key="19">
    <source>
        <dbReference type="SAM" id="SignalP"/>
    </source>
</evidence>
<feature type="domain" description="Gnk2-homologous" evidence="21">
    <location>
        <begin position="29"/>
        <end position="138"/>
    </location>
</feature>
<dbReference type="PANTHER" id="PTHR27002">
    <property type="entry name" value="RECEPTOR-LIKE SERINE/THREONINE-PROTEIN KINASE SD1-8"/>
    <property type="match status" value="1"/>
</dbReference>
<evidence type="ECO:0000256" key="15">
    <source>
        <dbReference type="ARBA" id="ARBA00047558"/>
    </source>
</evidence>
<evidence type="ECO:0000256" key="10">
    <source>
        <dbReference type="ARBA" id="ARBA00022840"/>
    </source>
</evidence>
<accession>A0A8B8M8Q3</accession>
<evidence type="ECO:0000313" key="22">
    <source>
        <dbReference type="Proteomes" id="UP000694853"/>
    </source>
</evidence>
<feature type="chain" id="PRO_5034419881" evidence="19">
    <location>
        <begin position="24"/>
        <end position="911"/>
    </location>
</feature>
<dbReference type="InterPro" id="IPR002902">
    <property type="entry name" value="GNK2"/>
</dbReference>
<keyword evidence="2" id="KW-0723">Serine/threonine-protein kinase</keyword>
<organism evidence="22 23">
    <name type="scientific">Abrus precatorius</name>
    <name type="common">Indian licorice</name>
    <name type="synonym">Glycine abrus</name>
    <dbReference type="NCBI Taxonomy" id="3816"/>
    <lineage>
        <taxon>Eukaryota</taxon>
        <taxon>Viridiplantae</taxon>
        <taxon>Streptophyta</taxon>
        <taxon>Embryophyta</taxon>
        <taxon>Tracheophyta</taxon>
        <taxon>Spermatophyta</taxon>
        <taxon>Magnoliopsida</taxon>
        <taxon>eudicotyledons</taxon>
        <taxon>Gunneridae</taxon>
        <taxon>Pentapetalae</taxon>
        <taxon>rosids</taxon>
        <taxon>fabids</taxon>
        <taxon>Fabales</taxon>
        <taxon>Fabaceae</taxon>
        <taxon>Papilionoideae</taxon>
        <taxon>50 kb inversion clade</taxon>
        <taxon>NPAAA clade</taxon>
        <taxon>indigoferoid/millettioid clade</taxon>
        <taxon>Abreae</taxon>
        <taxon>Abrus</taxon>
    </lineage>
</organism>
<evidence type="ECO:0000256" key="6">
    <source>
        <dbReference type="ARBA" id="ARBA00022729"/>
    </source>
</evidence>
<evidence type="ECO:0000259" key="21">
    <source>
        <dbReference type="PROSITE" id="PS51473"/>
    </source>
</evidence>
<evidence type="ECO:0000256" key="7">
    <source>
        <dbReference type="ARBA" id="ARBA00022737"/>
    </source>
</evidence>
<dbReference type="SMART" id="SM00220">
    <property type="entry name" value="S_TKc"/>
    <property type="match status" value="1"/>
</dbReference>
<keyword evidence="4" id="KW-0808">Transferase</keyword>
<dbReference type="Gene3D" id="3.30.200.20">
    <property type="entry name" value="Phosphorylase Kinase, domain 1"/>
    <property type="match status" value="1"/>
</dbReference>
<keyword evidence="9" id="KW-0418">Kinase</keyword>
<dbReference type="FunFam" id="3.30.430.20:FF:000013">
    <property type="entry name" value="Cysteine-rich RLK (RECEPTOR-like protein kinase) 23"/>
    <property type="match status" value="1"/>
</dbReference>
<evidence type="ECO:0000256" key="8">
    <source>
        <dbReference type="ARBA" id="ARBA00022741"/>
    </source>
</evidence>
<evidence type="ECO:0000256" key="12">
    <source>
        <dbReference type="ARBA" id="ARBA00023136"/>
    </source>
</evidence>
<keyword evidence="12 18" id="KW-0472">Membrane</keyword>
<dbReference type="AlphaFoldDB" id="A0A8B8M8Q3"/>
<dbReference type="PANTHER" id="PTHR27002:SF847">
    <property type="entry name" value="CYSTEINE-RICH RECEPTOR-KINASE-LIKE PROTEIN"/>
    <property type="match status" value="1"/>
</dbReference>
<evidence type="ECO:0000256" key="4">
    <source>
        <dbReference type="ARBA" id="ARBA00022679"/>
    </source>
</evidence>
<dbReference type="CDD" id="cd14066">
    <property type="entry name" value="STKc_IRAK"/>
    <property type="match status" value="1"/>
</dbReference>
<dbReference type="GO" id="GO:0042742">
    <property type="term" value="P:defense response to bacterium"/>
    <property type="evidence" value="ECO:0007669"/>
    <property type="project" value="TreeGrafter"/>
</dbReference>
<comment type="catalytic activity">
    <reaction evidence="15">
        <text>L-seryl-[protein] + ATP = O-phospho-L-seryl-[protein] + ADP + H(+)</text>
        <dbReference type="Rhea" id="RHEA:17989"/>
        <dbReference type="Rhea" id="RHEA-COMP:9863"/>
        <dbReference type="Rhea" id="RHEA-COMP:11604"/>
        <dbReference type="ChEBI" id="CHEBI:15378"/>
        <dbReference type="ChEBI" id="CHEBI:29999"/>
        <dbReference type="ChEBI" id="CHEBI:30616"/>
        <dbReference type="ChEBI" id="CHEBI:83421"/>
        <dbReference type="ChEBI" id="CHEBI:456216"/>
    </reaction>
</comment>
<dbReference type="SUPFAM" id="SSF56112">
    <property type="entry name" value="Protein kinase-like (PK-like)"/>
    <property type="match status" value="1"/>
</dbReference>
<dbReference type="CDD" id="cd23509">
    <property type="entry name" value="Gnk2-like"/>
    <property type="match status" value="4"/>
</dbReference>
<dbReference type="Pfam" id="PF01657">
    <property type="entry name" value="Stress-antifung"/>
    <property type="match status" value="4"/>
</dbReference>
<dbReference type="GO" id="GO:0005886">
    <property type="term" value="C:plasma membrane"/>
    <property type="evidence" value="ECO:0007669"/>
    <property type="project" value="TreeGrafter"/>
</dbReference>
<keyword evidence="14" id="KW-0325">Glycoprotein</keyword>
<gene>
    <name evidence="23" type="primary">LOC113871986</name>
</gene>
<protein>
    <submittedName>
        <fullName evidence="23">Cysteine-rich receptor-like protein kinase 10</fullName>
    </submittedName>
</protein>
<dbReference type="GO" id="GO:0005524">
    <property type="term" value="F:ATP binding"/>
    <property type="evidence" value="ECO:0007669"/>
    <property type="project" value="UniProtKB-UniRule"/>
</dbReference>
<dbReference type="InterPro" id="IPR038408">
    <property type="entry name" value="GNK2_sf"/>
</dbReference>
<dbReference type="Gene3D" id="1.10.510.10">
    <property type="entry name" value="Transferase(Phosphotransferase) domain 1"/>
    <property type="match status" value="1"/>
</dbReference>
<evidence type="ECO:0000259" key="20">
    <source>
        <dbReference type="PROSITE" id="PS50011"/>
    </source>
</evidence>
<feature type="domain" description="Protein kinase" evidence="20">
    <location>
        <begin position="584"/>
        <end position="859"/>
    </location>
</feature>
<dbReference type="PROSITE" id="PS00107">
    <property type="entry name" value="PROTEIN_KINASE_ATP"/>
    <property type="match status" value="1"/>
</dbReference>
<keyword evidence="11 18" id="KW-1133">Transmembrane helix</keyword>
<evidence type="ECO:0000256" key="5">
    <source>
        <dbReference type="ARBA" id="ARBA00022692"/>
    </source>
</evidence>
<evidence type="ECO:0000256" key="11">
    <source>
        <dbReference type="ARBA" id="ARBA00022989"/>
    </source>
</evidence>
<dbReference type="FunFam" id="3.30.200.20:FF:000727">
    <property type="entry name" value="Cysteine-rich RLK (RECEPTOR-like protein kinase) 23"/>
    <property type="match status" value="1"/>
</dbReference>
<dbReference type="PROSITE" id="PS50011">
    <property type="entry name" value="PROTEIN_KINASE_DOM"/>
    <property type="match status" value="1"/>
</dbReference>
<evidence type="ECO:0000256" key="17">
    <source>
        <dbReference type="PROSITE-ProRule" id="PRU10141"/>
    </source>
</evidence>
<feature type="transmembrane region" description="Helical" evidence="18">
    <location>
        <begin position="522"/>
        <end position="542"/>
    </location>
</feature>
<feature type="domain" description="Gnk2-homologous" evidence="21">
    <location>
        <begin position="274"/>
        <end position="374"/>
    </location>
</feature>
<dbReference type="Gene3D" id="3.30.430.20">
    <property type="entry name" value="Gnk2 domain, C-X8-C-X2-C motif"/>
    <property type="match status" value="4"/>
</dbReference>
<evidence type="ECO:0000313" key="23">
    <source>
        <dbReference type="RefSeq" id="XP_027364910.1"/>
    </source>
</evidence>
<dbReference type="FunFam" id="3.30.430.20:FF:000012">
    <property type="entry name" value="Cysteine-rich receptor-like protein kinase 25"/>
    <property type="match status" value="1"/>
</dbReference>
<keyword evidence="7" id="KW-0677">Repeat</keyword>